<evidence type="ECO:0000256" key="1">
    <source>
        <dbReference type="SAM" id="Coils"/>
    </source>
</evidence>
<accession>A0A0F8XDI2</accession>
<keyword evidence="1" id="KW-0175">Coiled coil</keyword>
<protein>
    <submittedName>
        <fullName evidence="2">Uncharacterized protein</fullName>
    </submittedName>
</protein>
<gene>
    <name evidence="2" type="ORF">LCGC14_3093400</name>
</gene>
<organism evidence="2">
    <name type="scientific">marine sediment metagenome</name>
    <dbReference type="NCBI Taxonomy" id="412755"/>
    <lineage>
        <taxon>unclassified sequences</taxon>
        <taxon>metagenomes</taxon>
        <taxon>ecological metagenomes</taxon>
    </lineage>
</organism>
<feature type="non-terminal residue" evidence="2">
    <location>
        <position position="1"/>
    </location>
</feature>
<name>A0A0F8XDI2_9ZZZZ</name>
<comment type="caution">
    <text evidence="2">The sequence shown here is derived from an EMBL/GenBank/DDBJ whole genome shotgun (WGS) entry which is preliminary data.</text>
</comment>
<proteinExistence type="predicted"/>
<sequence length="347" mass="40956">VLRRLKNAGKPKPKPVVKEKVPLAFPKLPLEVKEVGRVRFRQEVIEASKLANQEVSKLKQSFSEKQRFRNELRTQQLQIQKQRARFPLFSVQSQQILKQQQIIQQKLVVSQTELQQSQLQLQTFSQQFKQLQRLKQNELQRITQREKIREKLVEIPKIPFVPLVEKVKLKRKLIKVALKKGGYDVFVKSKGVFKRVNINPLGKKKAHDLGSWLVDRSTARTWKRKQVPFKAQKPILKVPSAYFKKTRIKYRGRKIKGKVQPLKNLGIEKRKFAIDTKREKQQLSAARVRAELLRKVGLKKPRKIPLGLKATKLIKFKRQWQKKNSLKETRTWWIDLLEEDLPKQEDV</sequence>
<dbReference type="EMBL" id="LAZR01070484">
    <property type="protein sequence ID" value="KKK40299.1"/>
    <property type="molecule type" value="Genomic_DNA"/>
</dbReference>
<evidence type="ECO:0000313" key="2">
    <source>
        <dbReference type="EMBL" id="KKK40299.1"/>
    </source>
</evidence>
<dbReference type="AlphaFoldDB" id="A0A0F8XDI2"/>
<feature type="non-terminal residue" evidence="2">
    <location>
        <position position="347"/>
    </location>
</feature>
<reference evidence="2" key="1">
    <citation type="journal article" date="2015" name="Nature">
        <title>Complex archaea that bridge the gap between prokaryotes and eukaryotes.</title>
        <authorList>
            <person name="Spang A."/>
            <person name="Saw J.H."/>
            <person name="Jorgensen S.L."/>
            <person name="Zaremba-Niedzwiedzka K."/>
            <person name="Martijn J."/>
            <person name="Lind A.E."/>
            <person name="van Eijk R."/>
            <person name="Schleper C."/>
            <person name="Guy L."/>
            <person name="Ettema T.J."/>
        </authorList>
    </citation>
    <scope>NUCLEOTIDE SEQUENCE</scope>
</reference>
<feature type="coiled-coil region" evidence="1">
    <location>
        <begin position="114"/>
        <end position="141"/>
    </location>
</feature>